<sequence>MAREMVDTSNQYLEEFLKQHNISEVPEAIRDTFYRFLVHRAADRSVYLALPEEFFSRTIRLASPREHLITDIEHSRIRIGGLNGGMIKSWIYSEAHPKEHEELLMMDRSKLIEFLDYTTDAMFSTYRGNPSILKKSVIIQTSFENKTITGRRIIERMAWLARPQTKILAEALHAAGLPRTAALNKAWSMSVRPVL</sequence>
<comment type="caution">
    <text evidence="1">The sequence shown here is derived from an EMBL/GenBank/DDBJ whole genome shotgun (WGS) entry which is preliminary data.</text>
</comment>
<protein>
    <submittedName>
        <fullName evidence="1">Uncharacterized protein</fullName>
    </submittedName>
</protein>
<dbReference type="EMBL" id="MGAT01000024">
    <property type="protein sequence ID" value="OGK52420.1"/>
    <property type="molecule type" value="Genomic_DNA"/>
</dbReference>
<evidence type="ECO:0000313" key="1">
    <source>
        <dbReference type="EMBL" id="OGK52420.1"/>
    </source>
</evidence>
<accession>A0A1F7J9Z7</accession>
<reference evidence="1 2" key="1">
    <citation type="journal article" date="2016" name="Nat. Commun.">
        <title>Thousands of microbial genomes shed light on interconnected biogeochemical processes in an aquifer system.</title>
        <authorList>
            <person name="Anantharaman K."/>
            <person name="Brown C.T."/>
            <person name="Hug L.A."/>
            <person name="Sharon I."/>
            <person name="Castelle C.J."/>
            <person name="Probst A.J."/>
            <person name="Thomas B.C."/>
            <person name="Singh A."/>
            <person name="Wilkins M.J."/>
            <person name="Karaoz U."/>
            <person name="Brodie E.L."/>
            <person name="Williams K.H."/>
            <person name="Hubbard S.S."/>
            <person name="Banfield J.F."/>
        </authorList>
    </citation>
    <scope>NUCLEOTIDE SEQUENCE [LARGE SCALE GENOMIC DNA]</scope>
</reference>
<dbReference type="Proteomes" id="UP000178857">
    <property type="component" value="Unassembled WGS sequence"/>
</dbReference>
<evidence type="ECO:0000313" key="2">
    <source>
        <dbReference type="Proteomes" id="UP000178857"/>
    </source>
</evidence>
<dbReference type="STRING" id="1802069.A2970_01180"/>
<gene>
    <name evidence="1" type="ORF">A2970_01180</name>
</gene>
<organism evidence="1 2">
    <name type="scientific">Candidatus Roizmanbacteria bacterium RIFCSPLOWO2_01_FULL_44_13</name>
    <dbReference type="NCBI Taxonomy" id="1802069"/>
    <lineage>
        <taxon>Bacteria</taxon>
        <taxon>Candidatus Roizmaniibacteriota</taxon>
    </lineage>
</organism>
<proteinExistence type="predicted"/>
<dbReference type="AlphaFoldDB" id="A0A1F7J9Z7"/>
<name>A0A1F7J9Z7_9BACT</name>